<feature type="compositionally biased region" description="Polar residues" evidence="4">
    <location>
        <begin position="106"/>
        <end position="120"/>
    </location>
</feature>
<evidence type="ECO:0000259" key="5">
    <source>
        <dbReference type="PROSITE" id="PS51192"/>
    </source>
</evidence>
<gene>
    <name evidence="7" type="ORF">JMJ35_010017</name>
</gene>
<evidence type="ECO:0000256" key="4">
    <source>
        <dbReference type="SAM" id="MobiDB-lite"/>
    </source>
</evidence>
<proteinExistence type="predicted"/>
<feature type="compositionally biased region" description="Basic and acidic residues" evidence="4">
    <location>
        <begin position="121"/>
        <end position="142"/>
    </location>
</feature>
<dbReference type="AlphaFoldDB" id="A0AA39V1M3"/>
<evidence type="ECO:0000256" key="2">
    <source>
        <dbReference type="ARBA" id="ARBA00022801"/>
    </source>
</evidence>
<dbReference type="Pfam" id="PF00176">
    <property type="entry name" value="SNF2-rel_dom"/>
    <property type="match status" value="1"/>
</dbReference>
<dbReference type="InterPro" id="IPR049730">
    <property type="entry name" value="SNF2/RAD54-like_C"/>
</dbReference>
<dbReference type="Proteomes" id="UP001166286">
    <property type="component" value="Unassembled WGS sequence"/>
</dbReference>
<dbReference type="Gene3D" id="3.40.50.300">
    <property type="entry name" value="P-loop containing nucleotide triphosphate hydrolases"/>
    <property type="match status" value="1"/>
</dbReference>
<dbReference type="InterPro" id="IPR014001">
    <property type="entry name" value="Helicase_ATP-bd"/>
</dbReference>
<dbReference type="SUPFAM" id="SSF52540">
    <property type="entry name" value="P-loop containing nucleoside triphosphate hydrolases"/>
    <property type="match status" value="2"/>
</dbReference>
<dbReference type="PROSITE" id="PS51192">
    <property type="entry name" value="HELICASE_ATP_BIND_1"/>
    <property type="match status" value="1"/>
</dbReference>
<evidence type="ECO:0000313" key="8">
    <source>
        <dbReference type="Proteomes" id="UP001166286"/>
    </source>
</evidence>
<feature type="domain" description="Helicase C-terminal" evidence="6">
    <location>
        <begin position="992"/>
        <end position="1167"/>
    </location>
</feature>
<organism evidence="7 8">
    <name type="scientific">Cladonia borealis</name>
    <dbReference type="NCBI Taxonomy" id="184061"/>
    <lineage>
        <taxon>Eukaryota</taxon>
        <taxon>Fungi</taxon>
        <taxon>Dikarya</taxon>
        <taxon>Ascomycota</taxon>
        <taxon>Pezizomycotina</taxon>
        <taxon>Lecanoromycetes</taxon>
        <taxon>OSLEUM clade</taxon>
        <taxon>Lecanoromycetidae</taxon>
        <taxon>Lecanorales</taxon>
        <taxon>Lecanorineae</taxon>
        <taxon>Cladoniaceae</taxon>
        <taxon>Cladonia</taxon>
    </lineage>
</organism>
<dbReference type="InterPro" id="IPR027417">
    <property type="entry name" value="P-loop_NTPase"/>
</dbReference>
<dbReference type="GO" id="GO:0008094">
    <property type="term" value="F:ATP-dependent activity, acting on DNA"/>
    <property type="evidence" value="ECO:0007669"/>
    <property type="project" value="TreeGrafter"/>
</dbReference>
<dbReference type="PROSITE" id="PS51194">
    <property type="entry name" value="HELICASE_CTER"/>
    <property type="match status" value="1"/>
</dbReference>
<feature type="domain" description="Helicase ATP-binding" evidence="5">
    <location>
        <begin position="537"/>
        <end position="726"/>
    </location>
</feature>
<comment type="caution">
    <text evidence="7">The sequence shown here is derived from an EMBL/GenBank/DDBJ whole genome shotgun (WGS) entry which is preliminary data.</text>
</comment>
<keyword evidence="2" id="KW-0378">Hydrolase</keyword>
<name>A0AA39V1M3_9LECA</name>
<feature type="compositionally biased region" description="Polar residues" evidence="4">
    <location>
        <begin position="1"/>
        <end position="28"/>
    </location>
</feature>
<feature type="region of interest" description="Disordered" evidence="4">
    <location>
        <begin position="106"/>
        <end position="184"/>
    </location>
</feature>
<accession>A0AA39V1M3</accession>
<keyword evidence="1" id="KW-0547">Nucleotide-binding</keyword>
<protein>
    <submittedName>
        <fullName evidence="7">Uncharacterized protein</fullName>
    </submittedName>
</protein>
<dbReference type="EMBL" id="JAFEKC020000023">
    <property type="protein sequence ID" value="KAK0507494.1"/>
    <property type="molecule type" value="Genomic_DNA"/>
</dbReference>
<keyword evidence="3" id="KW-0067">ATP-binding</keyword>
<keyword evidence="8" id="KW-1185">Reference proteome</keyword>
<dbReference type="InterPro" id="IPR000330">
    <property type="entry name" value="SNF2_N"/>
</dbReference>
<sequence length="1171" mass="131649">MDWSKASTPPSRHTPNSISSVNGVNDNPVSAAMLTDPRALKQHLANGTSHSSHFEAFSLPPRRSSEPPHYPSSSYSAVIIDLTSKQTTKDDAYHVFNGKGKNTAKTAVTQPSASAFSSQFDPRRLLDPKAFGKDSRKLDERSPSIMTTPSEYLSPLRASPNLPNGEYPEVNSNGAHKRDHDNTRVSGMGSLIERVHNVSQREERPQKKQKIETFEDDDKYTKNFAGGGKGGEIGEYIKQKKKEGIEEDGSSATIVDLTGAEEEDVVLISDSRQKEVCYGRLDGTKVHAHCLPCPSGKATFLSKNQWPPMKLKLKRLPGKDNIIRVLDPLDKDFGNVDVRTALGLARIMDSKNPKFRTQARLNTRPRKPDEYPEKECSEYFDMTVNLYGPKDKAQAMGKFLSQKNIWLRTPFMVDAGVEIVNPHAPVIAAPRTSLGTSAPTGSGYGYVTRTVEEVRSDVIGMFDSLEKSENLPEMDADPRITTELLSHQKQGLYFLTNKEKERIFSDKEEDNSSLWRLRHHPNGQRSYYNVITGTEERTKPPEVLGGILADMMGLGKTLSMLSLVVGSLEQAEQWGEQPAPERDGEKILIRNSKTTLLVCPLSTVANWEDQIATHIKAKTLKYYIYHGGNRLNNINELARFDIIITTYSIVSSEFGGRGKKKNASPLLQTNFFRIILDEAHMIREQATLQSQAICALSAQRRWAVTGTPVQNRLDDLGALIKFLRIKPFNDKGGFSQFILSPFKNADPEILPKLRLLVDSVTLRRLKDRIDLPGRYDQIVRLPFSEDEQVLYDWFAKDSQNKLRVIANDQRKSLGGRTYAHILRAIMRLRLLCAHGRELLSEDDLKITEGFSLENAIDLESDEDDRGTLSPKLAYEMLMLFRETDADSCAQCAKKIEIKDTEETANDEDEVLGCMLPCYQIVCKDCMDGVKSSIEQSSLENRFKCPFCEQSLRTSFFELTKDGIEAAEEQKAMARENPRQAKIMGRYGGPHTKVKALIENLKQSQVESLSLPAGEQPIKSVVFSGWTSNLDLIQIALEDNGIKYARLDGRMSRKNRNVSLDAFRDDPEVCVILISITAGGLGLNLTSGSKVYVMEPQFNPAAEAQAVDRVHRLGQRREVFTYRFIMKDSFEEKMLDLQRKKQNLADISMNRGKLDKAENTKRKLDELRSLFR</sequence>
<dbReference type="PANTHER" id="PTHR45626">
    <property type="entry name" value="TRANSCRIPTION TERMINATION FACTOR 2-RELATED"/>
    <property type="match status" value="1"/>
</dbReference>
<dbReference type="GO" id="GO:0016787">
    <property type="term" value="F:hydrolase activity"/>
    <property type="evidence" value="ECO:0007669"/>
    <property type="project" value="UniProtKB-KW"/>
</dbReference>
<reference evidence="7" key="1">
    <citation type="submission" date="2023-03" db="EMBL/GenBank/DDBJ databases">
        <title>Complete genome of Cladonia borealis.</title>
        <authorList>
            <person name="Park H."/>
        </authorList>
    </citation>
    <scope>NUCLEOTIDE SEQUENCE</scope>
    <source>
        <strain evidence="7">ANT050790</strain>
    </source>
</reference>
<evidence type="ECO:0000256" key="1">
    <source>
        <dbReference type="ARBA" id="ARBA00022741"/>
    </source>
</evidence>
<dbReference type="PANTHER" id="PTHR45626:SF52">
    <property type="entry name" value="SINGLE-STRANDED DNA-DEPENDENT ATPASE (EUROFUNG)"/>
    <property type="match status" value="1"/>
</dbReference>
<evidence type="ECO:0000259" key="6">
    <source>
        <dbReference type="PROSITE" id="PS51194"/>
    </source>
</evidence>
<dbReference type="Pfam" id="PF00271">
    <property type="entry name" value="Helicase_C"/>
    <property type="match status" value="1"/>
</dbReference>
<dbReference type="SMART" id="SM00490">
    <property type="entry name" value="HELICc"/>
    <property type="match status" value="1"/>
</dbReference>
<dbReference type="InterPro" id="IPR001650">
    <property type="entry name" value="Helicase_C-like"/>
</dbReference>
<dbReference type="GO" id="GO:0005524">
    <property type="term" value="F:ATP binding"/>
    <property type="evidence" value="ECO:0007669"/>
    <property type="project" value="UniProtKB-KW"/>
</dbReference>
<evidence type="ECO:0000313" key="7">
    <source>
        <dbReference type="EMBL" id="KAK0507494.1"/>
    </source>
</evidence>
<dbReference type="InterPro" id="IPR050628">
    <property type="entry name" value="SNF2_RAD54_helicase_TF"/>
</dbReference>
<dbReference type="SMART" id="SM00487">
    <property type="entry name" value="DEXDc"/>
    <property type="match status" value="1"/>
</dbReference>
<dbReference type="GO" id="GO:0006281">
    <property type="term" value="P:DNA repair"/>
    <property type="evidence" value="ECO:0007669"/>
    <property type="project" value="TreeGrafter"/>
</dbReference>
<feature type="region of interest" description="Disordered" evidence="4">
    <location>
        <begin position="1"/>
        <end position="72"/>
    </location>
</feature>
<dbReference type="GO" id="GO:0005634">
    <property type="term" value="C:nucleus"/>
    <property type="evidence" value="ECO:0007669"/>
    <property type="project" value="TreeGrafter"/>
</dbReference>
<evidence type="ECO:0000256" key="3">
    <source>
        <dbReference type="ARBA" id="ARBA00022840"/>
    </source>
</evidence>
<dbReference type="InterPro" id="IPR038718">
    <property type="entry name" value="SNF2-like_sf"/>
</dbReference>
<dbReference type="Gene3D" id="3.40.50.10810">
    <property type="entry name" value="Tandem AAA-ATPase domain"/>
    <property type="match status" value="1"/>
</dbReference>
<dbReference type="CDD" id="cd18793">
    <property type="entry name" value="SF2_C_SNF"/>
    <property type="match status" value="1"/>
</dbReference>
<dbReference type="CDD" id="cd18008">
    <property type="entry name" value="DEXDc_SHPRH-like"/>
    <property type="match status" value="1"/>
</dbReference>